<sequence length="303" mass="32369">MTCVKASPQSLSDHGLPRGGPSPMKDILLHIDSYPDSTPPEAIDQAVRFAGAVGASLTALAVQVDLQAPGNWLADRLINLRGVCAEQEAKSLAACQEALRVFEGCLAKHKVGGEGRLTKADLYLVGNHVALQARTRDLCLVPMMDRLDGQRGIAEAIVFGSGRPVLLYRPGIADLLGGGLSTAVLAWDGSRTAARALADALPVLLKARQVRVLTVMNDKPEARSGIADDVLRHLKAHGIDAVVDEVDGSRRKTGEVFADYAAQHKSDLFVMGAYGRSRVREFILGGATEHMLHDPKVPLLLSH</sequence>
<dbReference type="SUPFAM" id="SSF52402">
    <property type="entry name" value="Adenine nucleotide alpha hydrolases-like"/>
    <property type="match status" value="1"/>
</dbReference>
<dbReference type="Pfam" id="PF00582">
    <property type="entry name" value="Usp"/>
    <property type="match status" value="1"/>
</dbReference>
<evidence type="ECO:0000259" key="2">
    <source>
        <dbReference type="Pfam" id="PF00582"/>
    </source>
</evidence>
<comment type="caution">
    <text evidence="3">The sequence shown here is derived from an EMBL/GenBank/DDBJ whole genome shotgun (WGS) entry which is preliminary data.</text>
</comment>
<evidence type="ECO:0000313" key="4">
    <source>
        <dbReference type="Proteomes" id="UP000249524"/>
    </source>
</evidence>
<name>A0A328BP00_9CAUL</name>
<organism evidence="3 4">
    <name type="scientific">Phenylobacterium kunshanense</name>
    <dbReference type="NCBI Taxonomy" id="1445034"/>
    <lineage>
        <taxon>Bacteria</taxon>
        <taxon>Pseudomonadati</taxon>
        <taxon>Pseudomonadota</taxon>
        <taxon>Alphaproteobacteria</taxon>
        <taxon>Caulobacterales</taxon>
        <taxon>Caulobacteraceae</taxon>
        <taxon>Phenylobacterium</taxon>
    </lineage>
</organism>
<dbReference type="OrthoDB" id="9804721at2"/>
<proteinExistence type="inferred from homology"/>
<dbReference type="InterPro" id="IPR006015">
    <property type="entry name" value="Universal_stress_UspA"/>
</dbReference>
<dbReference type="CDD" id="cd00293">
    <property type="entry name" value="USP-like"/>
    <property type="match status" value="1"/>
</dbReference>
<evidence type="ECO:0000313" key="3">
    <source>
        <dbReference type="EMBL" id="RAK68747.1"/>
    </source>
</evidence>
<accession>A0A328BP00</accession>
<protein>
    <submittedName>
        <fullName evidence="3">Universal stress protein</fullName>
    </submittedName>
</protein>
<keyword evidence="4" id="KW-1185">Reference proteome</keyword>
<reference evidence="3 4" key="1">
    <citation type="submission" date="2018-05" db="EMBL/GenBank/DDBJ databases">
        <authorList>
            <person name="Lanie J.A."/>
            <person name="Ng W.-L."/>
            <person name="Kazmierczak K.M."/>
            <person name="Andrzejewski T.M."/>
            <person name="Davidsen T.M."/>
            <person name="Wayne K.J."/>
            <person name="Tettelin H."/>
            <person name="Glass J.I."/>
            <person name="Rusch D."/>
            <person name="Podicherti R."/>
            <person name="Tsui H.-C.T."/>
            <person name="Winkler M.E."/>
        </authorList>
    </citation>
    <scope>NUCLEOTIDE SEQUENCE [LARGE SCALE GENOMIC DNA]</scope>
    <source>
        <strain evidence="3 4">BUT-10</strain>
    </source>
</reference>
<comment type="similarity">
    <text evidence="1">Belongs to the universal stress protein A family.</text>
</comment>
<feature type="domain" description="UspA" evidence="2">
    <location>
        <begin position="184"/>
        <end position="301"/>
    </location>
</feature>
<dbReference type="Proteomes" id="UP000249524">
    <property type="component" value="Unassembled WGS sequence"/>
</dbReference>
<dbReference type="PANTHER" id="PTHR46268:SF15">
    <property type="entry name" value="UNIVERSAL STRESS PROTEIN HP_0031"/>
    <property type="match status" value="1"/>
</dbReference>
<evidence type="ECO:0000256" key="1">
    <source>
        <dbReference type="ARBA" id="ARBA00008791"/>
    </source>
</evidence>
<dbReference type="PANTHER" id="PTHR46268">
    <property type="entry name" value="STRESS RESPONSE PROTEIN NHAX"/>
    <property type="match status" value="1"/>
</dbReference>
<dbReference type="PRINTS" id="PR01438">
    <property type="entry name" value="UNVRSLSTRESS"/>
</dbReference>
<gene>
    <name evidence="3" type="ORF">DJ019_01665</name>
</gene>
<dbReference type="InterPro" id="IPR006016">
    <property type="entry name" value="UspA"/>
</dbReference>
<dbReference type="EMBL" id="QFYS01000001">
    <property type="protein sequence ID" value="RAK68747.1"/>
    <property type="molecule type" value="Genomic_DNA"/>
</dbReference>
<dbReference type="AlphaFoldDB" id="A0A328BP00"/>
<dbReference type="Gene3D" id="3.40.50.12370">
    <property type="match status" value="1"/>
</dbReference>